<evidence type="ECO:0000256" key="13">
    <source>
        <dbReference type="ARBA" id="ARBA00022723"/>
    </source>
</evidence>
<keyword evidence="12" id="KW-0053">Apoptosis</keyword>
<dbReference type="GO" id="GO:0004842">
    <property type="term" value="F:ubiquitin-protein transferase activity"/>
    <property type="evidence" value="ECO:0007669"/>
    <property type="project" value="InterPro"/>
</dbReference>
<dbReference type="GO" id="GO:0016567">
    <property type="term" value="P:protein ubiquitination"/>
    <property type="evidence" value="ECO:0007669"/>
    <property type="project" value="UniProtKB-ARBA"/>
</dbReference>
<name>A0A6L2PHZ2_COPFO</name>
<accession>A0A6L2PHZ2</accession>
<feature type="region of interest" description="Disordered" evidence="30">
    <location>
        <begin position="2247"/>
        <end position="2267"/>
    </location>
</feature>
<dbReference type="SUPFAM" id="SSF57924">
    <property type="entry name" value="Inhibitor of apoptosis (IAP) repeat"/>
    <property type="match status" value="1"/>
</dbReference>
<evidence type="ECO:0000256" key="27">
    <source>
        <dbReference type="ARBA" id="ARBA00079718"/>
    </source>
</evidence>
<evidence type="ECO:0000256" key="18">
    <source>
        <dbReference type="ARBA" id="ARBA00022833"/>
    </source>
</evidence>
<dbReference type="Pfam" id="PF00653">
    <property type="entry name" value="BIR"/>
    <property type="match status" value="1"/>
</dbReference>
<evidence type="ECO:0000256" key="6">
    <source>
        <dbReference type="ARBA" id="ARBA00022490"/>
    </source>
</evidence>
<comment type="similarity">
    <text evidence="24">Belongs to the BIRC6 family.</text>
</comment>
<dbReference type="GO" id="GO:0043066">
    <property type="term" value="P:negative regulation of apoptotic process"/>
    <property type="evidence" value="ECO:0007669"/>
    <property type="project" value="UniProtKB-ARBA"/>
</dbReference>
<keyword evidence="33" id="KW-1185">Reference proteome</keyword>
<dbReference type="GO" id="GO:0042127">
    <property type="term" value="P:regulation of cell population proliferation"/>
    <property type="evidence" value="ECO:0007669"/>
    <property type="project" value="UniProtKB-ARBA"/>
</dbReference>
<evidence type="ECO:0000256" key="1">
    <source>
        <dbReference type="ARBA" id="ARBA00004177"/>
    </source>
</evidence>
<evidence type="ECO:0000256" key="22">
    <source>
        <dbReference type="ARBA" id="ARBA00023212"/>
    </source>
</evidence>
<evidence type="ECO:0000256" key="23">
    <source>
        <dbReference type="ARBA" id="ARBA00023306"/>
    </source>
</evidence>
<evidence type="ECO:0000256" key="25">
    <source>
        <dbReference type="ARBA" id="ARBA00069601"/>
    </source>
</evidence>
<dbReference type="CDD" id="cd23810">
    <property type="entry name" value="UBCc_BIRC6"/>
    <property type="match status" value="1"/>
</dbReference>
<dbReference type="SUPFAM" id="SSF54495">
    <property type="entry name" value="UBC-like"/>
    <property type="match status" value="1"/>
</dbReference>
<evidence type="ECO:0000256" key="19">
    <source>
        <dbReference type="ARBA" id="ARBA00022843"/>
    </source>
</evidence>
<dbReference type="GO" id="GO:0000922">
    <property type="term" value="C:spindle pole"/>
    <property type="evidence" value="ECO:0007669"/>
    <property type="project" value="UniProtKB-SubCell"/>
</dbReference>
<dbReference type="GO" id="GO:0005794">
    <property type="term" value="C:Golgi apparatus"/>
    <property type="evidence" value="ECO:0007669"/>
    <property type="project" value="UniProtKB-SubCell"/>
</dbReference>
<evidence type="ECO:0000256" key="4">
    <source>
        <dbReference type="ARBA" id="ARBA00004300"/>
    </source>
</evidence>
<dbReference type="InParanoid" id="A0A6L2PHZ2"/>
<dbReference type="GO" id="GO:0051301">
    <property type="term" value="P:cell division"/>
    <property type="evidence" value="ECO:0007669"/>
    <property type="project" value="UniProtKB-KW"/>
</dbReference>
<organism evidence="32 33">
    <name type="scientific">Coptotermes formosanus</name>
    <name type="common">Formosan subterranean termite</name>
    <dbReference type="NCBI Taxonomy" id="36987"/>
    <lineage>
        <taxon>Eukaryota</taxon>
        <taxon>Metazoa</taxon>
        <taxon>Ecdysozoa</taxon>
        <taxon>Arthropoda</taxon>
        <taxon>Hexapoda</taxon>
        <taxon>Insecta</taxon>
        <taxon>Pterygota</taxon>
        <taxon>Neoptera</taxon>
        <taxon>Polyneoptera</taxon>
        <taxon>Dictyoptera</taxon>
        <taxon>Blattodea</taxon>
        <taxon>Blattoidea</taxon>
        <taxon>Termitoidae</taxon>
        <taxon>Rhinotermitidae</taxon>
        <taxon>Coptotermes</taxon>
    </lineage>
</organism>
<dbReference type="Pfam" id="PF12356">
    <property type="entry name" value="BIRC6"/>
    <property type="match status" value="1"/>
</dbReference>
<dbReference type="PROSITE" id="PS50143">
    <property type="entry name" value="BIR_REPEAT_2"/>
    <property type="match status" value="1"/>
</dbReference>
<dbReference type="GO" id="GO:0032465">
    <property type="term" value="P:regulation of cytokinesis"/>
    <property type="evidence" value="ECO:0007669"/>
    <property type="project" value="InterPro"/>
</dbReference>
<keyword evidence="20" id="KW-0333">Golgi apparatus</keyword>
<dbReference type="SMART" id="SM00212">
    <property type="entry name" value="UBCc"/>
    <property type="match status" value="1"/>
</dbReference>
<dbReference type="InterPro" id="IPR000608">
    <property type="entry name" value="UBC"/>
</dbReference>
<evidence type="ECO:0000256" key="5">
    <source>
        <dbReference type="ARBA" id="ARBA00004647"/>
    </source>
</evidence>
<keyword evidence="15" id="KW-0967">Endosome</keyword>
<evidence type="ECO:0000256" key="21">
    <source>
        <dbReference type="ARBA" id="ARBA00023136"/>
    </source>
</evidence>
<dbReference type="GO" id="GO:0030496">
    <property type="term" value="C:midbody"/>
    <property type="evidence" value="ECO:0007669"/>
    <property type="project" value="UniProtKB-SubCell"/>
</dbReference>
<evidence type="ECO:0000256" key="15">
    <source>
        <dbReference type="ARBA" id="ARBA00022753"/>
    </source>
</evidence>
<keyword evidence="23" id="KW-0131">Cell cycle</keyword>
<evidence type="ECO:0000256" key="30">
    <source>
        <dbReference type="SAM" id="MobiDB-lite"/>
    </source>
</evidence>
<dbReference type="PANTHER" id="PTHR46116">
    <property type="entry name" value="(E3-INDEPENDENT) E2 UBIQUITIN-CONJUGATING ENZYME"/>
    <property type="match status" value="1"/>
</dbReference>
<keyword evidence="22" id="KW-0206">Cytoskeleton</keyword>
<dbReference type="GO" id="GO:0046872">
    <property type="term" value="F:metal ion binding"/>
    <property type="evidence" value="ECO:0007669"/>
    <property type="project" value="UniProtKB-KW"/>
</dbReference>
<evidence type="ECO:0000256" key="29">
    <source>
        <dbReference type="SAM" id="Coils"/>
    </source>
</evidence>
<dbReference type="InterPro" id="IPR016135">
    <property type="entry name" value="UBQ-conjugating_enzyme/RWD"/>
</dbReference>
<dbReference type="GO" id="GO:0004869">
    <property type="term" value="F:cysteine-type endopeptidase inhibitor activity"/>
    <property type="evidence" value="ECO:0007669"/>
    <property type="project" value="TreeGrafter"/>
</dbReference>
<keyword evidence="18" id="KW-0862">Zinc</keyword>
<comment type="subcellular location">
    <subcellularLocation>
        <location evidence="4">Cytoplasm</location>
        <location evidence="4">Cytoskeleton</location>
        <location evidence="4">Microtubule organizing center</location>
        <location evidence="4">Centrosome</location>
    </subcellularLocation>
    <subcellularLocation>
        <location evidence="5">Cytoplasm</location>
        <location evidence="5">Cytoskeleton</location>
        <location evidence="5">Spindle pole</location>
    </subcellularLocation>
    <subcellularLocation>
        <location evidence="1">Endosome</location>
    </subcellularLocation>
    <subcellularLocation>
        <location evidence="2">Golgi apparatus</location>
        <location evidence="2">trans-Golgi network membrane</location>
    </subcellularLocation>
    <subcellularLocation>
        <location evidence="3">Midbody</location>
    </subcellularLocation>
</comment>
<gene>
    <name evidence="32" type="ORF">Cfor_00173</name>
</gene>
<keyword evidence="16" id="KW-0498">Mitosis</keyword>
<keyword evidence="14" id="KW-0677">Repeat</keyword>
<dbReference type="OrthoDB" id="47801at2759"/>
<evidence type="ECO:0000256" key="28">
    <source>
        <dbReference type="ARBA" id="ARBA00081222"/>
    </source>
</evidence>
<keyword evidence="7" id="KW-0597">Phosphoprotein</keyword>
<feature type="region of interest" description="Disordered" evidence="30">
    <location>
        <begin position="1576"/>
        <end position="1603"/>
    </location>
</feature>
<proteinExistence type="inferred from homology"/>
<dbReference type="InterPro" id="IPR022103">
    <property type="entry name" value="BIRC6"/>
</dbReference>
<feature type="region of interest" description="Disordered" evidence="30">
    <location>
        <begin position="3450"/>
        <end position="3475"/>
    </location>
</feature>
<evidence type="ECO:0000256" key="14">
    <source>
        <dbReference type="ARBA" id="ARBA00022737"/>
    </source>
</evidence>
<evidence type="ECO:0000256" key="17">
    <source>
        <dbReference type="ARBA" id="ARBA00022786"/>
    </source>
</evidence>
<feature type="non-terminal residue" evidence="32">
    <location>
        <position position="1"/>
    </location>
</feature>
<reference evidence="33" key="1">
    <citation type="submission" date="2020-01" db="EMBL/GenBank/DDBJ databases">
        <title>Draft genome sequence of the Termite Coptotermes fromosanus.</title>
        <authorList>
            <person name="Itakura S."/>
            <person name="Yosikawa Y."/>
            <person name="Umezawa K."/>
        </authorList>
    </citation>
    <scope>NUCLEOTIDE SEQUENCE [LARGE SCALE GENOMIC DNA]</scope>
</reference>
<feature type="compositionally biased region" description="Polar residues" evidence="30">
    <location>
        <begin position="2254"/>
        <end position="2265"/>
    </location>
</feature>
<evidence type="ECO:0000256" key="16">
    <source>
        <dbReference type="ARBA" id="ARBA00022776"/>
    </source>
</evidence>
<protein>
    <recommendedName>
        <fullName evidence="25">Dual E2 ubiquitin-conjugating enzyme/E3 ubiquitin-protein ligase BIRC6</fullName>
    </recommendedName>
    <alternativeName>
        <fullName evidence="28">BIR repeat-containing ubiquitin-conjugating enzyme</fullName>
    </alternativeName>
    <alternativeName>
        <fullName evidence="27">Baculoviral IAP repeat-containing protein 6</fullName>
    </alternativeName>
    <alternativeName>
        <fullName evidence="26">Ubiquitin-conjugating BIR domain enzyme apollon</fullName>
    </alternativeName>
</protein>
<evidence type="ECO:0000256" key="10">
    <source>
        <dbReference type="ARBA" id="ARBA00022679"/>
    </source>
</evidence>
<dbReference type="EMBL" id="BLKM01010615">
    <property type="protein sequence ID" value="GFG30782.1"/>
    <property type="molecule type" value="Genomic_DNA"/>
</dbReference>
<evidence type="ECO:0000256" key="11">
    <source>
        <dbReference type="ARBA" id="ARBA00022690"/>
    </source>
</evidence>
<evidence type="ECO:0000259" key="31">
    <source>
        <dbReference type="PROSITE" id="PS50127"/>
    </source>
</evidence>
<dbReference type="InterPro" id="IPR001370">
    <property type="entry name" value="BIR_rpt"/>
</dbReference>
<keyword evidence="21" id="KW-0472">Membrane</keyword>
<evidence type="ECO:0000313" key="32">
    <source>
        <dbReference type="EMBL" id="GFG30782.1"/>
    </source>
</evidence>
<dbReference type="Gene3D" id="1.10.1170.10">
    <property type="entry name" value="Inhibitor Of Apoptosis Protein (2mihbC-IAP-1), Chain A"/>
    <property type="match status" value="1"/>
</dbReference>
<dbReference type="GO" id="GO:0006915">
    <property type="term" value="P:apoptotic process"/>
    <property type="evidence" value="ECO:0007669"/>
    <property type="project" value="UniProtKB-KW"/>
</dbReference>
<dbReference type="FunFam" id="1.10.1170.10:FF:000001">
    <property type="entry name" value="baculoviral IAP repeat-containing protein 6 isoform X1"/>
    <property type="match status" value="1"/>
</dbReference>
<feature type="compositionally biased region" description="Low complexity" evidence="30">
    <location>
        <begin position="1581"/>
        <end position="1593"/>
    </location>
</feature>
<keyword evidence="8" id="KW-0853">WD repeat</keyword>
<keyword evidence="19" id="KW-0832">Ubl conjugation</keyword>
<sequence>AVLLQHSLRCVELPGVDHTAEVLQELGKKIKEGQGKPKKGTKAQKWNSICLELPHCALKLVCAGMVQELKRQNRHIPALSIASAINERLNCLLPTFSSEGVPADRALMFSEAARRDTFVKWPHMNYKWALPDQMAQAGFYHQPNSTGDDRAMCFTCNVCLVCWEPTDEPWSEHERHSPSCPFVKGEYTQNVPLSVTYAASPAIVFGDQGEEVACIGTSSVPELVATATQHGLVAKEVCFYITPSDPAIMKSQHQSSVGYSDIRPREAWPEKGDDAYSTEVSCSDIVEVLLSDIAVENLLGPPLGCQDMELTAVSIVGSPHHQKTQRQLRKKVTKPLQSGNSVLVRPCLVGGISVSPSAVPTRRTNLDLVWGGSSDVISSPMVQAMNDVNEASNRESAALDIMKVREGECRGNSGHMLSNQAVMVDRKKSLFLVVYDFHYHNPIKDECVDSKDDAGCGGKSNTGQTGNSAKKVVSGTGTSAACSGTRQENNNMYQEILLSKLFYDPVIEDVDTDIVMAPPPECLVDGLEFPAASSSGGIYPPPSAVSSSAGGGGTYDASPVSVTFPSINGGITMSSFPSASDGSPPVVMKVSRVLKKDSCGSNKASVDSVSSCHLTKPRDPVVVQCIALPDVYKERRNLSILGIHPTKDGGHLLVVLGSANCDREKTCNSVSGHDSVRSGAVNSNCEGNMMFECSDNDSDMDIDVDDVVGNMGLAMNTKHTSVVGGKPVEQFPSRQNFGFFHDSDIFQEGLKMLDNSECKRTDSVMCKGSVLLVYALDFEGEVVKLCETPVKVRDFGVCGVCPVEVTLLPLLEKEDNADPSNTLLTPVKGCPQGLAVLVCRDGVVRIVDLATLKTVSQAVPERKGTRFVSATYCNSLERLCACTDKGSLHFFVLNDDNSIEERDEDSLSHGSDFYPLSYEHNIKELLLYFYSSDQLLVNKAALGMTELHLLHELTKFENLSPCYAATVPPCWTEMMQAQKQRRHPQHLQQGDEIQHTRSWRLQNDATTWDEHVFEITLPRSCCIGHVDLKFSLHAPCLSPPHIQVTLLKQNASGIGRKERMFTPPVDEPIDFNINMQFDGSTKGPVENPVTSEEYLRDHNTEILCGPVNLASCFDLSDQSGTVTLTSPKLFRIRGRTLLVHIKALGEDKEAVKEMTSKSRVNDEKGSASKKSKLDSGKGKSVDPMLDYYVHMPGNTVDRLASAAASKKMEYYLGCDWLHEISITIRRTKQTSIPNERNQRCAMLESNLFVEKLVKVICLEGPDRTVVAQSMALDILIWVASIRLGRHRAARGEGKTQQVELARIVENNLTSLIKHCILLSGRSIAHKCVKLIIICSEGMKNVLDSVTVQFDGCVLRALLEWLPVISCSVSAGALRWYFLLLSRVMSLDVSATTGQKCVTLLQQIAQEMSARSSPYHLLLRTRFGLYSTPFEPELFDIEPPVPAKFSSVPITYATVVSGETSGSAMVTCPGVAVGPSGFGLASDLDLRELLGIGGTASVITFTLIFKGLTANHYMKGLLETEPLHFTCHAASDGTKMEKIEPGLTCLTVSFFLEQNKNKCKTSAPTVVYMCNQGSRGPGEAESSSSTSSQQSTVSGPPPTRFASSGISLAKENTSCETDNRKQEIKKVCISSHLCMVDSFHSTVSKMLGSLLLPWQRLLVMPPQHMLVIERMHSGARRFVVLDFGNPVLLTDLMIPACSDLVSLSIDIWCQGEETDGQRLIVASDIGTKSLVISDLQPPPVCRYLKITTIGRYGMSTTRCKIPIGSFYGHIVILPGECYAETSEVQGLSESNIQVRSGDLVMNVLRVYHHGGGTANITSIAVVLPVTLYQTFDQSMCEHLFHCLCVKEDTRIQLSACTLLVRMCGLQPWVFILLTYLGRKSLAGGAPRCSVLDSVLGTLTRLLSPLSTYEAGFLRAEMDLSLIGWILLFLSVCLDSSGTCGGSEDVADKSKDRDQGLTSRWDFIQGEVAMQRRMATANRCNASRSYRRKLQKRLMHHKQQLEDLEAAKKAFHASTQALSALSSQAANLSSKLEAALKQQEQFFKKTLKQHSAKHFKDILQIRRTDGPSLLSKHGLPIPRPMNTPVRERDESETERDLNVCLPQPHCLPIAKGLIALILQMDFTCNIDMFLLACKVVARIVVSTRPAITLGELMTQDQLLHLVRLAVWNDQHKASWGGPWASHAICCLLQDILEGVRMYPNLGSQEGSPAEDILDRVMSTPTAMTEAEEPVSEPSTSNVQEGEEDFNIEDAIGASTPGPSSSKSNGFQLPSLLESDDSELEDFLDDILERGRNLLRKGAANRVPVSAASSISTAVDARLEYGVEGTGEVMLRRLTALGAYNLPLSVNAAIQPPPEAARQTASSVWDENTSVMGQPADCSQPDSLQMLTTCFDKVFTELHQQNSWTNLELVLQLWLTLNLESACDPGALGTFASWVSPCIYLSPNAVSGLMAALAWHPGISLRAWCLAFQSLTVLANTPLAEAGSPEAAASWVPDTVEEIENSLRGMANIIVGDPQFVPMLLRFLSGSGLNTGSYPAKGCAGPSVCQALHELLVRLQMRCDVVTTTSKYGNSLKELLLKLVYQLVQPSGALANRQGPLDAQCKLVELLLNLNFANIDLSTAMSILESVGVLVYTYILSLEKVKCRSVSESNVTASLCFDGLMASMLGGEMKQKKSASWDALLCSLLKLVNKLVQTPLASHAHAESMETLACHSGHRAANCHLDNSDLCQTDEHKAAEQQNSVDTVHQLQPSRQEVKVPCVADTVLQHHPTMLRLLSALAGCSGSTLAMLFGSSASPEQLALGEFGEPLSVGDAVFQLLAMLAHKATSPQLILRPLFDFLSSACNAMPPVGAVGVMQLSEPLLWFILRVLDKKSALAEFSRMGGVKVICENLVKSNQALINAHPSLVSVVMQHFSHTPPSNSLNNKKQPSPIETYEGLLNFAPLGTISSSNPTAQPADVLIQSAPPHRRARTPAWSYHFYPDETWVDLTVTLPCAVLLKEVQLQPHVTSLATCPSAVAVEVSRDSSSGLVPVCPPLSTAGLTFVRLSLPQPEIVTSVLVRLYKPRDSSNIGLSQIRLLGSTTFGETIFKTVNLDVPDEEQLTKSSLGWLRLLHHCLSLPRQGSELASAVLTSTAGVPGLLEACCGLLLIPAPSPSLFTPNLERVLLKLGLHNRDLGLKLINTLLRNGAAAFLQGTCSISSTSAVVDSVVELLYQLCTTQDEATKDRVNALLFWLHETGSAAVQQHTNTQSGEIWSPSSAYVHSTAAILWAGHETGVNYDLPGMVTAELFSILYQWTLILPAHSALKRAVDTLLCSMCYIKPALFPTLLQRMGVLVPNLATHHNASISDDRKDHELDELYASISDDSKEQAIGNEQSNDTGEWYSHLMIQDLQRMSLSECQLMTVAMACQSSPAIHQLLDSGLPTVLTLGILEFCTQEQCLGQNNRKYTDRLHSLSSAKRQVDQSRMTDADKASEREGRIRQLSNSQDTLPVLKVDTIAMVLNFFAEVCAEGHMRDWLGSPEGSVFWLPLLSLLCNKSNSGDSSDVEGQNRCELSSESFSALESATVKFLSRCCWCHPSNQKLLSRVLCDVINVTFLHGISGFTRRLVLQLLLENEKLLVFVKSSFPLQRSSLAVTSNAPYQPRYGIGHQHQLLYLSTQTTCADILKHVSGNLLPLLGDVKVSENVAGLSGTKESRKELWEIGLGLVDQLSVAAGVTAKDKRVKDAKNAAAAGTRSSFAKKSRSGGLTDSISPTASLVSGVTVPHQTLQHPACPGVPLPGQMTLAQLLTLAQERGMSLSTPCIALTLTQHSKTSSKKDTKGIDSDQLLSYPGLPTPLQVFTQQGGLALLAQHLPLVYPETLRYSTPDKAATPDAIDAEWVKVDANDDIYEVNVCGNRSNTLPPPSVPPHSLAAFGLFLRLPGYAEVLLRDKKKAQCLLRLVLGVTDDGEGGDIFSSPVAASLHTLPFQVLRQLFDSTPLTTDDGVLLRRTTIDIGAIHLLLGCLSVFTHQSQDINLPGVQHELVIAATKATAVCQDSRGKSDDKSHLYWAKGTGFGTGSTAQSWNVEQALLRQRSEEEHVTVLLQVLSSYINPGGAVPPNFFTEDDDESDSESAREQPQLPLLFHDLLQQSCLLPAVSSYLRNDSVLDMARHIPLYRAVLQLLRAMALSQQLVSLLLPPDRRQKSSQGDELSVVCLLTKMKNCVDTYASRLKINRSKGNGKSRLPTKYQDELEQDEGLALLIPDIQETANLVQVATDRLVLEDEVEASTGKDSSLSGNLEFPMQRSLEERYLEVMKQLQFDTYEMITEYSEGGYQFVVSYHFESNMRAAGERSHPSRVKRLAQEAVTLSTSLPLSYSSSVFVRCDTDRLDVMKVLITGPAETPYANGCFEFDVYFPPDYPNSPMLINLETTGHHTIRFNPNLYNDGKVCLSVLNTWHGRPEEKWNAQTSSFLQVLVSIQSLILVPEPYFNEPGYERSRGTPSGNQSSREYNSNICQATVKWAMLEQVRNPCPCFREVIHTHFWMKRQEIVAQIEGWILDMETQSGDRRTGRAITLNAMALKRHFRQLREELGGVSDSQKYPVEENTHHDIDTDIEMEKMVSKMCFMWVVVLEFSCSMVSMVCYKDMMLCRRAGFFADLWIQIKQEYPYREDVQLGDYQRGTVELNSTCILCCGGFAAFVGKVWPNVKCGMGLCCICWRGLALVSCYGGSAAFVGKVWPNCNVCYGVMLHMLEVWP</sequence>
<comment type="caution">
    <text evidence="32">The sequence shown here is derived from an EMBL/GenBank/DDBJ whole genome shotgun (WGS) entry which is preliminary data.</text>
</comment>
<evidence type="ECO:0000256" key="8">
    <source>
        <dbReference type="ARBA" id="ARBA00022574"/>
    </source>
</evidence>
<feature type="domain" description="UBC core" evidence="31">
    <location>
        <begin position="4330"/>
        <end position="4497"/>
    </location>
</feature>
<dbReference type="SMART" id="SM00238">
    <property type="entry name" value="BIR"/>
    <property type="match status" value="1"/>
</dbReference>
<keyword evidence="11" id="KW-0646">Protease inhibitor</keyword>
<dbReference type="GO" id="GO:0005813">
    <property type="term" value="C:centrosome"/>
    <property type="evidence" value="ECO:0007669"/>
    <property type="project" value="UniProtKB-SubCell"/>
</dbReference>
<evidence type="ECO:0000256" key="24">
    <source>
        <dbReference type="ARBA" id="ARBA00060909"/>
    </source>
</evidence>
<dbReference type="GO" id="GO:0005768">
    <property type="term" value="C:endosome"/>
    <property type="evidence" value="ECO:0007669"/>
    <property type="project" value="UniProtKB-SubCell"/>
</dbReference>
<dbReference type="FunCoup" id="A0A6L2PHZ2">
    <property type="interactions" value="2038"/>
</dbReference>
<feature type="region of interest" description="Disordered" evidence="30">
    <location>
        <begin position="1150"/>
        <end position="1178"/>
    </location>
</feature>
<evidence type="ECO:0000256" key="3">
    <source>
        <dbReference type="ARBA" id="ARBA00004214"/>
    </source>
</evidence>
<dbReference type="CDD" id="cd00022">
    <property type="entry name" value="BIR"/>
    <property type="match status" value="1"/>
</dbReference>
<evidence type="ECO:0000313" key="33">
    <source>
        <dbReference type="Proteomes" id="UP000502823"/>
    </source>
</evidence>
<evidence type="ECO:0000256" key="26">
    <source>
        <dbReference type="ARBA" id="ARBA00075349"/>
    </source>
</evidence>
<feature type="region of interest" description="Disordered" evidence="30">
    <location>
        <begin position="2068"/>
        <end position="2089"/>
    </location>
</feature>
<evidence type="ECO:0000256" key="20">
    <source>
        <dbReference type="ARBA" id="ARBA00023034"/>
    </source>
</evidence>
<keyword evidence="17" id="KW-0833">Ubl conjugation pathway</keyword>
<dbReference type="Gene3D" id="3.10.110.10">
    <property type="entry name" value="Ubiquitin Conjugating Enzyme"/>
    <property type="match status" value="1"/>
</dbReference>
<feature type="compositionally biased region" description="Basic and acidic residues" evidence="30">
    <location>
        <begin position="3454"/>
        <end position="3474"/>
    </location>
</feature>
<keyword evidence="29" id="KW-0175">Coiled coil</keyword>
<keyword evidence="10" id="KW-0808">Transferase</keyword>
<evidence type="ECO:0000256" key="2">
    <source>
        <dbReference type="ARBA" id="ARBA00004198"/>
    </source>
</evidence>
<dbReference type="GO" id="GO:0005634">
    <property type="term" value="C:nucleus"/>
    <property type="evidence" value="ECO:0007669"/>
    <property type="project" value="TreeGrafter"/>
</dbReference>
<dbReference type="Proteomes" id="UP000502823">
    <property type="component" value="Unassembled WGS sequence"/>
</dbReference>
<dbReference type="Pfam" id="PF00179">
    <property type="entry name" value="UQ_con"/>
    <property type="match status" value="1"/>
</dbReference>
<dbReference type="PANTHER" id="PTHR46116:SF39">
    <property type="entry name" value="BACULOVIRAL IAP REPEAT-CONTAINING PROTEIN 6"/>
    <property type="match status" value="1"/>
</dbReference>
<evidence type="ECO:0000256" key="7">
    <source>
        <dbReference type="ARBA" id="ARBA00022553"/>
    </source>
</evidence>
<keyword evidence="9" id="KW-0132">Cell division</keyword>
<keyword evidence="6" id="KW-0963">Cytoplasm</keyword>
<keyword evidence="13" id="KW-0479">Metal-binding</keyword>
<evidence type="ECO:0000256" key="9">
    <source>
        <dbReference type="ARBA" id="ARBA00022618"/>
    </source>
</evidence>
<feature type="coiled-coil region" evidence="29">
    <location>
        <begin position="1985"/>
        <end position="2036"/>
    </location>
</feature>
<dbReference type="FunFam" id="3.10.110.10:FF:000014">
    <property type="entry name" value="Baculoviral IAP repeat-containing protein 6"/>
    <property type="match status" value="1"/>
</dbReference>
<dbReference type="PROSITE" id="PS50127">
    <property type="entry name" value="UBC_2"/>
    <property type="match status" value="1"/>
</dbReference>
<evidence type="ECO:0000256" key="12">
    <source>
        <dbReference type="ARBA" id="ARBA00022703"/>
    </source>
</evidence>